<dbReference type="AlphaFoldDB" id="A0A7C3RRP8"/>
<sequence length="110" mass="12882">MDEILKNIYSLKVKYDLNLLFLDYTDITLLCRLGFSYDIFIQIYVNIRKNKVNLALVVKDNRIYGIDREGGFMHEHPIESPELHIPHESEVSIEDFIIKSIDILENLGLL</sequence>
<accession>A0A7C3RRP8</accession>
<name>A0A7C3RRP8_DICTH</name>
<protein>
    <submittedName>
        <fullName evidence="1">Uncharacterized protein</fullName>
    </submittedName>
</protein>
<comment type="caution">
    <text evidence="1">The sequence shown here is derived from an EMBL/GenBank/DDBJ whole genome shotgun (WGS) entry which is preliminary data.</text>
</comment>
<evidence type="ECO:0000313" key="1">
    <source>
        <dbReference type="EMBL" id="HFX13942.1"/>
    </source>
</evidence>
<proteinExistence type="predicted"/>
<gene>
    <name evidence="1" type="ORF">ENW00_07345</name>
</gene>
<reference evidence="1" key="1">
    <citation type="journal article" date="2020" name="mSystems">
        <title>Genome- and Community-Level Interaction Insights into Carbon Utilization and Element Cycling Functions of Hydrothermarchaeota in Hydrothermal Sediment.</title>
        <authorList>
            <person name="Zhou Z."/>
            <person name="Liu Y."/>
            <person name="Xu W."/>
            <person name="Pan J."/>
            <person name="Luo Z.H."/>
            <person name="Li M."/>
        </authorList>
    </citation>
    <scope>NUCLEOTIDE SEQUENCE [LARGE SCALE GENOMIC DNA]</scope>
    <source>
        <strain evidence="1">SpSt-81</strain>
    </source>
</reference>
<dbReference type="EMBL" id="DTIN01000030">
    <property type="protein sequence ID" value="HFX13942.1"/>
    <property type="molecule type" value="Genomic_DNA"/>
</dbReference>
<organism evidence="1">
    <name type="scientific">Dictyoglomus thermophilum</name>
    <dbReference type="NCBI Taxonomy" id="14"/>
    <lineage>
        <taxon>Bacteria</taxon>
        <taxon>Pseudomonadati</taxon>
        <taxon>Dictyoglomota</taxon>
        <taxon>Dictyoglomia</taxon>
        <taxon>Dictyoglomales</taxon>
        <taxon>Dictyoglomaceae</taxon>
        <taxon>Dictyoglomus</taxon>
    </lineage>
</organism>